<dbReference type="AlphaFoldDB" id="A0A9P8PXS5"/>
<evidence type="ECO:0000313" key="1">
    <source>
        <dbReference type="EMBL" id="KAH3679515.1"/>
    </source>
</evidence>
<proteinExistence type="predicted"/>
<dbReference type="Proteomes" id="UP000774326">
    <property type="component" value="Unassembled WGS sequence"/>
</dbReference>
<protein>
    <submittedName>
        <fullName evidence="1">Uncharacterized protein</fullName>
    </submittedName>
</protein>
<name>A0A9P8PXS5_WICPI</name>
<organism evidence="1 2">
    <name type="scientific">Wickerhamomyces pijperi</name>
    <name type="common">Yeast</name>
    <name type="synonym">Pichia pijperi</name>
    <dbReference type="NCBI Taxonomy" id="599730"/>
    <lineage>
        <taxon>Eukaryota</taxon>
        <taxon>Fungi</taxon>
        <taxon>Dikarya</taxon>
        <taxon>Ascomycota</taxon>
        <taxon>Saccharomycotina</taxon>
        <taxon>Saccharomycetes</taxon>
        <taxon>Phaffomycetales</taxon>
        <taxon>Wickerhamomycetaceae</taxon>
        <taxon>Wickerhamomyces</taxon>
    </lineage>
</organism>
<accession>A0A9P8PXS5</accession>
<comment type="caution">
    <text evidence="1">The sequence shown here is derived from an EMBL/GenBank/DDBJ whole genome shotgun (WGS) entry which is preliminary data.</text>
</comment>
<feature type="non-terminal residue" evidence="1">
    <location>
        <position position="1"/>
    </location>
</feature>
<sequence length="84" mass="9934">WWRYLWTRDEQIPSLTYSADSPWNTLTFNLVVLESLKSRPFFNSASRSCSSKNVDRVLMTMSWRSRSLVSKTESITPRMRSLIK</sequence>
<evidence type="ECO:0000313" key="2">
    <source>
        <dbReference type="Proteomes" id="UP000774326"/>
    </source>
</evidence>
<reference evidence="1" key="2">
    <citation type="submission" date="2021-01" db="EMBL/GenBank/DDBJ databases">
        <authorList>
            <person name="Schikora-Tamarit M.A."/>
        </authorList>
    </citation>
    <scope>NUCLEOTIDE SEQUENCE</scope>
    <source>
        <strain evidence="1">CBS2887</strain>
    </source>
</reference>
<dbReference type="EMBL" id="JAEUBG010004910">
    <property type="protein sequence ID" value="KAH3679515.1"/>
    <property type="molecule type" value="Genomic_DNA"/>
</dbReference>
<reference evidence="1" key="1">
    <citation type="journal article" date="2021" name="Open Biol.">
        <title>Shared evolutionary footprints suggest mitochondrial oxidative damage underlies multiple complex I losses in fungi.</title>
        <authorList>
            <person name="Schikora-Tamarit M.A."/>
            <person name="Marcet-Houben M."/>
            <person name="Nosek J."/>
            <person name="Gabaldon T."/>
        </authorList>
    </citation>
    <scope>NUCLEOTIDE SEQUENCE</scope>
    <source>
        <strain evidence="1">CBS2887</strain>
    </source>
</reference>
<gene>
    <name evidence="1" type="ORF">WICPIJ_008606</name>
</gene>
<keyword evidence="2" id="KW-1185">Reference proteome</keyword>